<evidence type="ECO:0000256" key="3">
    <source>
        <dbReference type="ARBA" id="ARBA00022960"/>
    </source>
</evidence>
<feature type="region of interest" description="Disordered" evidence="8">
    <location>
        <begin position="75"/>
        <end position="102"/>
    </location>
</feature>
<dbReference type="UniPathway" id="UPA00219"/>
<feature type="active site" description="Proton donor/acceptor" evidence="7">
    <location>
        <position position="387"/>
    </location>
</feature>
<dbReference type="GO" id="GO:0018104">
    <property type="term" value="P:peptidoglycan-protein cross-linking"/>
    <property type="evidence" value="ECO:0007669"/>
    <property type="project" value="TreeGrafter"/>
</dbReference>
<evidence type="ECO:0000256" key="2">
    <source>
        <dbReference type="ARBA" id="ARBA00022679"/>
    </source>
</evidence>
<sequence>MRCHWRRSRYSPIRPIPLPFPLRRSVPHVCAGCGPSRTLEVALVLDTPRSPILLRLGGVLAGAALVLSAGCSAGADAQTSSDETAGNDVNVTITPADGSDEVRPDLPIVVAAEGGTITDVTVQRSSDDAEADAAGNGDPASVHAITGTLNEAKTEWTSDWTLPPGSDITVTANVENPDGEASEVVSSFATLPATEGQRLELKSNFPASGDEVGVGMPIIIDFDMPVQNKAQVEAAMTLRSEQPAVGAWNWFGDQRVVFRTEEYWEPNQEVVVDMRFAGVLAAEGVYGVKNYQLRFDVGRSQISRVDNNTHRMLVERDGQQIQDFPISNGDGSRPEFRTTSGVHLTMERHRDYVMDSATIGIPEDSPGAYKLTVAYAVRFSNSGEFAHTSEGNTSLGIDNVSHGCTNMSLEDSRWFYENTLIGDPYIVTGTTRELEVDNGWGYWQRSWEDWLANSETGEADPTDDDAAPGSSQTAA</sequence>
<dbReference type="Pfam" id="PF03734">
    <property type="entry name" value="YkuD"/>
    <property type="match status" value="1"/>
</dbReference>
<dbReference type="InterPro" id="IPR038063">
    <property type="entry name" value="Transpep_catalytic_dom"/>
</dbReference>
<evidence type="ECO:0000259" key="9">
    <source>
        <dbReference type="PROSITE" id="PS52029"/>
    </source>
</evidence>
<evidence type="ECO:0000313" key="10">
    <source>
        <dbReference type="EMBL" id="RCV60845.1"/>
    </source>
</evidence>
<evidence type="ECO:0000256" key="6">
    <source>
        <dbReference type="ARBA" id="ARBA00023316"/>
    </source>
</evidence>
<dbReference type="InterPro" id="IPR005490">
    <property type="entry name" value="LD_TPept_cat_dom"/>
</dbReference>
<dbReference type="PANTHER" id="PTHR30582">
    <property type="entry name" value="L,D-TRANSPEPTIDASE"/>
    <property type="match status" value="1"/>
</dbReference>
<evidence type="ECO:0000256" key="1">
    <source>
        <dbReference type="ARBA" id="ARBA00004752"/>
    </source>
</evidence>
<keyword evidence="2" id="KW-0808">Transferase</keyword>
<evidence type="ECO:0000256" key="5">
    <source>
        <dbReference type="ARBA" id="ARBA00023315"/>
    </source>
</evidence>
<dbReference type="GO" id="GO:0008360">
    <property type="term" value="P:regulation of cell shape"/>
    <property type="evidence" value="ECO:0007669"/>
    <property type="project" value="UniProtKB-UniRule"/>
</dbReference>
<dbReference type="InterPro" id="IPR050979">
    <property type="entry name" value="LD-transpeptidase"/>
</dbReference>
<keyword evidence="6 7" id="KW-0961">Cell wall biogenesis/degradation</keyword>
<keyword evidence="3 7" id="KW-0133">Cell shape</keyword>
<organism evidence="10 11">
    <name type="scientific">Marinitenerispora sediminis</name>
    <dbReference type="NCBI Taxonomy" id="1931232"/>
    <lineage>
        <taxon>Bacteria</taxon>
        <taxon>Bacillati</taxon>
        <taxon>Actinomycetota</taxon>
        <taxon>Actinomycetes</taxon>
        <taxon>Streptosporangiales</taxon>
        <taxon>Nocardiopsidaceae</taxon>
        <taxon>Marinitenerispora</taxon>
    </lineage>
</organism>
<gene>
    <name evidence="10" type="ORF">DEF24_05915</name>
</gene>
<dbReference type="Pfam" id="PF17964">
    <property type="entry name" value="Big_10"/>
    <property type="match status" value="1"/>
</dbReference>
<proteinExistence type="predicted"/>
<feature type="region of interest" description="Disordered" evidence="8">
    <location>
        <begin position="453"/>
        <end position="475"/>
    </location>
</feature>
<feature type="active site" description="Nucleophile" evidence="7">
    <location>
        <position position="404"/>
    </location>
</feature>
<evidence type="ECO:0000256" key="4">
    <source>
        <dbReference type="ARBA" id="ARBA00022984"/>
    </source>
</evidence>
<dbReference type="Proteomes" id="UP000253318">
    <property type="component" value="Unassembled WGS sequence"/>
</dbReference>
<comment type="pathway">
    <text evidence="1 7">Cell wall biogenesis; peptidoglycan biosynthesis.</text>
</comment>
<dbReference type="InterPro" id="IPR041280">
    <property type="entry name" value="Big_10"/>
</dbReference>
<dbReference type="SUPFAM" id="SSF141523">
    <property type="entry name" value="L,D-transpeptidase catalytic domain-like"/>
    <property type="match status" value="1"/>
</dbReference>
<dbReference type="GO" id="GO:0071972">
    <property type="term" value="F:peptidoglycan L,D-transpeptidase activity"/>
    <property type="evidence" value="ECO:0007669"/>
    <property type="project" value="TreeGrafter"/>
</dbReference>
<evidence type="ECO:0000313" key="11">
    <source>
        <dbReference type="Proteomes" id="UP000253318"/>
    </source>
</evidence>
<dbReference type="GO" id="GO:0016746">
    <property type="term" value="F:acyltransferase activity"/>
    <property type="evidence" value="ECO:0007669"/>
    <property type="project" value="UniProtKB-KW"/>
</dbReference>
<keyword evidence="11" id="KW-1185">Reference proteome</keyword>
<evidence type="ECO:0000256" key="8">
    <source>
        <dbReference type="SAM" id="MobiDB-lite"/>
    </source>
</evidence>
<dbReference type="OrthoDB" id="5242354at2"/>
<keyword evidence="5" id="KW-0012">Acyltransferase</keyword>
<dbReference type="PROSITE" id="PS52029">
    <property type="entry name" value="LD_TPASE"/>
    <property type="match status" value="1"/>
</dbReference>
<dbReference type="PANTHER" id="PTHR30582:SF2">
    <property type="entry name" value="L,D-TRANSPEPTIDASE YCIB-RELATED"/>
    <property type="match status" value="1"/>
</dbReference>
<comment type="caution">
    <text evidence="10">The sequence shown here is derived from an EMBL/GenBank/DDBJ whole genome shotgun (WGS) entry which is preliminary data.</text>
</comment>
<reference evidence="10 11" key="1">
    <citation type="submission" date="2018-04" db="EMBL/GenBank/DDBJ databases">
        <title>Novel actinobacteria from marine sediment.</title>
        <authorList>
            <person name="Ng Z.Y."/>
            <person name="Tan G.Y.A."/>
        </authorList>
    </citation>
    <scope>NUCLEOTIDE SEQUENCE [LARGE SCALE GENOMIC DNA]</scope>
    <source>
        <strain evidence="10 11">TPS81</strain>
    </source>
</reference>
<dbReference type="Gene3D" id="2.60.40.3710">
    <property type="match status" value="1"/>
</dbReference>
<feature type="compositionally biased region" description="Acidic residues" evidence="8">
    <location>
        <begin position="457"/>
        <end position="466"/>
    </location>
</feature>
<feature type="region of interest" description="Disordered" evidence="8">
    <location>
        <begin position="123"/>
        <end position="143"/>
    </location>
</feature>
<dbReference type="Gene3D" id="2.40.440.10">
    <property type="entry name" value="L,D-transpeptidase catalytic domain-like"/>
    <property type="match status" value="1"/>
</dbReference>
<dbReference type="EMBL" id="QEIN01000031">
    <property type="protein sequence ID" value="RCV60845.1"/>
    <property type="molecule type" value="Genomic_DNA"/>
</dbReference>
<evidence type="ECO:0000256" key="7">
    <source>
        <dbReference type="PROSITE-ProRule" id="PRU01373"/>
    </source>
</evidence>
<dbReference type="GO" id="GO:0005576">
    <property type="term" value="C:extracellular region"/>
    <property type="evidence" value="ECO:0007669"/>
    <property type="project" value="TreeGrafter"/>
</dbReference>
<feature type="domain" description="L,D-TPase catalytic" evidence="9">
    <location>
        <begin position="301"/>
        <end position="428"/>
    </location>
</feature>
<keyword evidence="4 7" id="KW-0573">Peptidoglycan synthesis</keyword>
<dbReference type="GO" id="GO:0071555">
    <property type="term" value="P:cell wall organization"/>
    <property type="evidence" value="ECO:0007669"/>
    <property type="project" value="UniProtKB-UniRule"/>
</dbReference>
<feature type="compositionally biased region" description="Polar residues" evidence="8">
    <location>
        <begin position="77"/>
        <end position="93"/>
    </location>
</feature>
<dbReference type="CDD" id="cd16913">
    <property type="entry name" value="YkuD_like"/>
    <property type="match status" value="1"/>
</dbReference>
<dbReference type="CDD" id="cd13432">
    <property type="entry name" value="LDT_IgD_like_2"/>
    <property type="match status" value="1"/>
</dbReference>
<accession>A0A368T8R7</accession>
<dbReference type="AlphaFoldDB" id="A0A368T8R7"/>
<protein>
    <recommendedName>
        <fullName evidence="9">L,D-TPase catalytic domain-containing protein</fullName>
    </recommendedName>
</protein>
<dbReference type="Gene3D" id="2.60.40.3780">
    <property type="match status" value="1"/>
</dbReference>
<name>A0A368T8R7_9ACTN</name>